<evidence type="ECO:0000313" key="1">
    <source>
        <dbReference type="EMBL" id="GAA0901993.1"/>
    </source>
</evidence>
<name>A0ABP3YUN0_9ACTN</name>
<keyword evidence="2" id="KW-1185">Reference proteome</keyword>
<reference evidence="2" key="1">
    <citation type="journal article" date="2019" name="Int. J. Syst. Evol. Microbiol.">
        <title>The Global Catalogue of Microorganisms (GCM) 10K type strain sequencing project: providing services to taxonomists for standard genome sequencing and annotation.</title>
        <authorList>
            <consortium name="The Broad Institute Genomics Platform"/>
            <consortium name="The Broad Institute Genome Sequencing Center for Infectious Disease"/>
            <person name="Wu L."/>
            <person name="Ma J."/>
        </authorList>
    </citation>
    <scope>NUCLEOTIDE SEQUENCE [LARGE SCALE GENOMIC DNA]</scope>
    <source>
        <strain evidence="2">JCM 10673</strain>
    </source>
</reference>
<evidence type="ECO:0000313" key="2">
    <source>
        <dbReference type="Proteomes" id="UP001501005"/>
    </source>
</evidence>
<dbReference type="EMBL" id="BAAAHG010000002">
    <property type="protein sequence ID" value="GAA0901993.1"/>
    <property type="molecule type" value="Genomic_DNA"/>
</dbReference>
<dbReference type="Proteomes" id="UP001501005">
    <property type="component" value="Unassembled WGS sequence"/>
</dbReference>
<accession>A0ABP3YUN0</accession>
<sequence>MRADGGGDVLAAEDAGADEVVGVSRVEAGAGRAHGRAPVAAADQEAFTRLVAGVVVVEDFAGCAVQDGGETGEMDGMGATAGGGDLLQPTAELGISGEADGVAVCFGKLT</sequence>
<organism evidence="1 2">
    <name type="scientific">Streptomyces thermoalcalitolerans</name>
    <dbReference type="NCBI Taxonomy" id="65605"/>
    <lineage>
        <taxon>Bacteria</taxon>
        <taxon>Bacillati</taxon>
        <taxon>Actinomycetota</taxon>
        <taxon>Actinomycetes</taxon>
        <taxon>Kitasatosporales</taxon>
        <taxon>Streptomycetaceae</taxon>
        <taxon>Streptomyces</taxon>
    </lineage>
</organism>
<proteinExistence type="predicted"/>
<comment type="caution">
    <text evidence="1">The sequence shown here is derived from an EMBL/GenBank/DDBJ whole genome shotgun (WGS) entry which is preliminary data.</text>
</comment>
<gene>
    <name evidence="1" type="ORF">GCM10009549_03420</name>
</gene>
<protein>
    <submittedName>
        <fullName evidence="1">Uncharacterized protein</fullName>
    </submittedName>
</protein>